<feature type="compositionally biased region" description="Low complexity" evidence="1">
    <location>
        <begin position="340"/>
        <end position="349"/>
    </location>
</feature>
<feature type="compositionally biased region" description="Low complexity" evidence="1">
    <location>
        <begin position="738"/>
        <end position="748"/>
    </location>
</feature>
<dbReference type="AlphaFoldDB" id="A0A0D7AI10"/>
<sequence>MSKPRKSLLDVFDPLASTDIDANVDISFFGGVHGMTSYPEPPVLTKRLIDIGDTTLAQSIPLPDDGDDDEDVFFDSDNDLIRARYQSGFDSDDDDDDDLENTCPPGMPISPSATPRRREPRTPLSDISVTEATPRPFFNFKMLEQRSFLALDGEIVEDGPVKSGQGLGEAFELSPSPFHTISGSRSLYTRHALNNSVERSRDFEHTAAHSTSSPLAEKSKPTIIVSRDNQTNLSANVTVGSVEDRQFSPTSAPYDVKGITYVPSDFSFNEKGFSQADTSFSDPSFLLSRPTGDPPTLDDPDVGGLSQSFAGNDWTPASTASLLYEPFPASPGWSQIPCTSPASSAASHLSSRRDSMLHTGTATSHASLPEPIGSSLLDQSFSNAQMAVSRLGMQPAHVDASSFHLDIRDSSFDLLNDQIPFLSASESLSDDQHLAVGASTMARQHPCLLHERSPFRGDEVDVQGFSVKGKMSQENETLPCDQTFSEDLLALADIGRKILGRSNYERDIEAGSLSPTEHRFKATSVHTPDHSLSSSEDETDVQQTIRKPRLSPSFSTDDNLLKEVPDFGSVIDVSLSDDMPLSINGFPLPDNPSPSDQTMSARGSYLPSFNYDGIAQGGPTSSSDATLTLTSVVSAMTPLTPLPDDVIADSNAAPVTVPPPQSIPVPVTPISLPQPLQPPPFVPALRIVKRTKSVTQQPHTNPGEQPITGLQVPALRSAKFGHAQRRQTTSVDHAPTPQRQRSSQASSSVLTLPMSSDKNPLSNDPLTRSTSVFAESSDDGDHRDGAHCRTGTAQRSVSRAPSDHSSPGGSHASNGLSHYSASKALKNDTSTHNGPRRFRVIDASDSEASTKPVYQRSVLQQGRPFTNGVTREPIVAASVRLNGGPPIRMHIPTARPKSRIDRAQPASEALKSPRTLHPKPADGFKLPSSTQSRPSALPKSASDSGNRSAATGGLHKASKLPAPTSRKPTLGSTKMPTPGVRKAEPGTQAHGVVSGMVRTTSGIARPTTRLARPAGVVKSTASLSRAGGRSL</sequence>
<dbReference type="Proteomes" id="UP000054144">
    <property type="component" value="Unassembled WGS sequence"/>
</dbReference>
<organism evidence="2 3">
    <name type="scientific">Fistulina hepatica ATCC 64428</name>
    <dbReference type="NCBI Taxonomy" id="1128425"/>
    <lineage>
        <taxon>Eukaryota</taxon>
        <taxon>Fungi</taxon>
        <taxon>Dikarya</taxon>
        <taxon>Basidiomycota</taxon>
        <taxon>Agaricomycotina</taxon>
        <taxon>Agaricomycetes</taxon>
        <taxon>Agaricomycetidae</taxon>
        <taxon>Agaricales</taxon>
        <taxon>Fistulinaceae</taxon>
        <taxon>Fistulina</taxon>
    </lineage>
</organism>
<feature type="compositionally biased region" description="Polar residues" evidence="1">
    <location>
        <begin position="966"/>
        <end position="975"/>
    </location>
</feature>
<proteinExistence type="predicted"/>
<feature type="region of interest" description="Disordered" evidence="1">
    <location>
        <begin position="338"/>
        <end position="371"/>
    </location>
</feature>
<name>A0A0D7AI10_9AGAR</name>
<evidence type="ECO:0000313" key="2">
    <source>
        <dbReference type="EMBL" id="KIY51217.1"/>
    </source>
</evidence>
<gene>
    <name evidence="2" type="ORF">FISHEDRAFT_56754</name>
</gene>
<feature type="compositionally biased region" description="Polar residues" evidence="1">
    <location>
        <begin position="524"/>
        <end position="534"/>
    </location>
</feature>
<feature type="region of interest" description="Disordered" evidence="1">
    <location>
        <begin position="515"/>
        <end position="557"/>
    </location>
</feature>
<evidence type="ECO:0000256" key="1">
    <source>
        <dbReference type="SAM" id="MobiDB-lite"/>
    </source>
</evidence>
<accession>A0A0D7AI10</accession>
<feature type="region of interest" description="Disordered" evidence="1">
    <location>
        <begin position="87"/>
        <end position="130"/>
    </location>
</feature>
<feature type="region of interest" description="Disordered" evidence="1">
    <location>
        <begin position="720"/>
        <end position="817"/>
    </location>
</feature>
<feature type="compositionally biased region" description="Polar residues" evidence="1">
    <location>
        <begin position="749"/>
        <end position="774"/>
    </location>
</feature>
<protein>
    <submittedName>
        <fullName evidence="2">Uncharacterized protein</fullName>
    </submittedName>
</protein>
<dbReference type="OrthoDB" id="3266894at2759"/>
<feature type="compositionally biased region" description="Polar residues" evidence="1">
    <location>
        <begin position="791"/>
        <end position="817"/>
    </location>
</feature>
<reference evidence="2 3" key="1">
    <citation type="journal article" date="2015" name="Fungal Genet. Biol.">
        <title>Evolution of novel wood decay mechanisms in Agaricales revealed by the genome sequences of Fistulina hepatica and Cylindrobasidium torrendii.</title>
        <authorList>
            <person name="Floudas D."/>
            <person name="Held B.W."/>
            <person name="Riley R."/>
            <person name="Nagy L.G."/>
            <person name="Koehler G."/>
            <person name="Ransdell A.S."/>
            <person name="Younus H."/>
            <person name="Chow J."/>
            <person name="Chiniquy J."/>
            <person name="Lipzen A."/>
            <person name="Tritt A."/>
            <person name="Sun H."/>
            <person name="Haridas S."/>
            <person name="LaButti K."/>
            <person name="Ohm R.A."/>
            <person name="Kues U."/>
            <person name="Blanchette R.A."/>
            <person name="Grigoriev I.V."/>
            <person name="Minto R.E."/>
            <person name="Hibbett D.S."/>
        </authorList>
    </citation>
    <scope>NUCLEOTIDE SEQUENCE [LARGE SCALE GENOMIC DNA]</scope>
    <source>
        <strain evidence="2 3">ATCC 64428</strain>
    </source>
</reference>
<feature type="compositionally biased region" description="Acidic residues" evidence="1">
    <location>
        <begin position="90"/>
        <end position="100"/>
    </location>
</feature>
<feature type="region of interest" description="Disordered" evidence="1">
    <location>
        <begin position="881"/>
        <end position="990"/>
    </location>
</feature>
<evidence type="ECO:0000313" key="3">
    <source>
        <dbReference type="Proteomes" id="UP000054144"/>
    </source>
</evidence>
<keyword evidence="3" id="KW-1185">Reference proteome</keyword>
<dbReference type="EMBL" id="KN881666">
    <property type="protein sequence ID" value="KIY51217.1"/>
    <property type="molecule type" value="Genomic_DNA"/>
</dbReference>